<evidence type="ECO:0000256" key="1">
    <source>
        <dbReference type="SAM" id="MobiDB-lite"/>
    </source>
</evidence>
<name>A0A6G1JVE5_9PLEO</name>
<feature type="transmembrane region" description="Helical" evidence="2">
    <location>
        <begin position="55"/>
        <end position="74"/>
    </location>
</feature>
<feature type="transmembrane region" description="Helical" evidence="2">
    <location>
        <begin position="182"/>
        <end position="203"/>
    </location>
</feature>
<organism evidence="4 5">
    <name type="scientific">Pleomassaria siparia CBS 279.74</name>
    <dbReference type="NCBI Taxonomy" id="1314801"/>
    <lineage>
        <taxon>Eukaryota</taxon>
        <taxon>Fungi</taxon>
        <taxon>Dikarya</taxon>
        <taxon>Ascomycota</taxon>
        <taxon>Pezizomycotina</taxon>
        <taxon>Dothideomycetes</taxon>
        <taxon>Pleosporomycetidae</taxon>
        <taxon>Pleosporales</taxon>
        <taxon>Pleomassariaceae</taxon>
        <taxon>Pleomassaria</taxon>
    </lineage>
</organism>
<dbReference type="PANTHER" id="PTHR38794:SF1">
    <property type="entry name" value="INTEGRAL MEMBRANE PROTEIN"/>
    <property type="match status" value="1"/>
</dbReference>
<dbReference type="Proteomes" id="UP000799428">
    <property type="component" value="Unassembled WGS sequence"/>
</dbReference>
<feature type="region of interest" description="Disordered" evidence="1">
    <location>
        <begin position="393"/>
        <end position="416"/>
    </location>
</feature>
<evidence type="ECO:0000256" key="2">
    <source>
        <dbReference type="SAM" id="Phobius"/>
    </source>
</evidence>
<evidence type="ECO:0000313" key="5">
    <source>
        <dbReference type="Proteomes" id="UP000799428"/>
    </source>
</evidence>
<feature type="transmembrane region" description="Helical" evidence="2">
    <location>
        <begin position="104"/>
        <end position="124"/>
    </location>
</feature>
<feature type="domain" description="Rhodopsin" evidence="3">
    <location>
        <begin position="40"/>
        <end position="274"/>
    </location>
</feature>
<proteinExistence type="predicted"/>
<reference evidence="4" key="1">
    <citation type="journal article" date="2020" name="Stud. Mycol.">
        <title>101 Dothideomycetes genomes: a test case for predicting lifestyles and emergence of pathogens.</title>
        <authorList>
            <person name="Haridas S."/>
            <person name="Albert R."/>
            <person name="Binder M."/>
            <person name="Bloem J."/>
            <person name="Labutti K."/>
            <person name="Salamov A."/>
            <person name="Andreopoulos B."/>
            <person name="Baker S."/>
            <person name="Barry K."/>
            <person name="Bills G."/>
            <person name="Bluhm B."/>
            <person name="Cannon C."/>
            <person name="Castanera R."/>
            <person name="Culley D."/>
            <person name="Daum C."/>
            <person name="Ezra D."/>
            <person name="Gonzalez J."/>
            <person name="Henrissat B."/>
            <person name="Kuo A."/>
            <person name="Liang C."/>
            <person name="Lipzen A."/>
            <person name="Lutzoni F."/>
            <person name="Magnuson J."/>
            <person name="Mondo S."/>
            <person name="Nolan M."/>
            <person name="Ohm R."/>
            <person name="Pangilinan J."/>
            <person name="Park H.-J."/>
            <person name="Ramirez L."/>
            <person name="Alfaro M."/>
            <person name="Sun H."/>
            <person name="Tritt A."/>
            <person name="Yoshinaga Y."/>
            <person name="Zwiers L.-H."/>
            <person name="Turgeon B."/>
            <person name="Goodwin S."/>
            <person name="Spatafora J."/>
            <person name="Crous P."/>
            <person name="Grigoriev I."/>
        </authorList>
    </citation>
    <scope>NUCLEOTIDE SEQUENCE</scope>
    <source>
        <strain evidence="4">CBS 279.74</strain>
    </source>
</reference>
<dbReference type="AlphaFoldDB" id="A0A6G1JVE5"/>
<dbReference type="OrthoDB" id="3918601at2759"/>
<feature type="transmembrane region" description="Helical" evidence="2">
    <location>
        <begin position="136"/>
        <end position="162"/>
    </location>
</feature>
<keyword evidence="2" id="KW-1133">Transmembrane helix</keyword>
<keyword evidence="2" id="KW-0812">Transmembrane</keyword>
<evidence type="ECO:0000259" key="3">
    <source>
        <dbReference type="Pfam" id="PF20684"/>
    </source>
</evidence>
<dbReference type="Pfam" id="PF20684">
    <property type="entry name" value="Fung_rhodopsin"/>
    <property type="match status" value="1"/>
</dbReference>
<feature type="compositionally biased region" description="Basic and acidic residues" evidence="1">
    <location>
        <begin position="398"/>
        <end position="409"/>
    </location>
</feature>
<feature type="transmembrane region" description="Helical" evidence="2">
    <location>
        <begin position="20"/>
        <end position="43"/>
    </location>
</feature>
<gene>
    <name evidence="4" type="ORF">K504DRAFT_485321</name>
</gene>
<keyword evidence="5" id="KW-1185">Reference proteome</keyword>
<feature type="region of interest" description="Disordered" evidence="1">
    <location>
        <begin position="341"/>
        <end position="381"/>
    </location>
</feature>
<dbReference type="InterPro" id="IPR049326">
    <property type="entry name" value="Rhodopsin_dom_fungi"/>
</dbReference>
<evidence type="ECO:0000313" key="4">
    <source>
        <dbReference type="EMBL" id="KAF2704303.1"/>
    </source>
</evidence>
<accession>A0A6G1JVE5</accession>
<sequence length="416" mass="45168">MRAPFHLVARQPGSDKDLGPFLNVITWILLITSALAVLTRLVTKRALRRRIDVDDGFVVAALVASIGSGIAVSIQTANGLGRSYSTLAASQVMAYEKSGYASKLLYIATLALAKLSIISLMMILTASDLHRRLGICLTFFIAVWGIASELAAAFQCGIVMPWHSFGPGSSCFSLVAFWRGMGAINMLTDIALILFPVHVIVTLQMSTGKKVTILTFFGARSLDIIATGIQIAWTGAFESADATRDLWKWTLTSQIIQCITILTSCVPYLRPLLESIPSGMYGADELRRRGTPSELGYSRSRTASYKLNSTTSTADRSSRIKSQGETGIRRFLPILSEDYTSHSNSASGLPGGPRRTDGETDVEITAKGDGGTKWETESMGSQAKIMKTTVVSAEWEEAETKGRRSRESSDDIVTMR</sequence>
<protein>
    <recommendedName>
        <fullName evidence="3">Rhodopsin domain-containing protein</fullName>
    </recommendedName>
</protein>
<keyword evidence="2" id="KW-0472">Membrane</keyword>
<feature type="compositionally biased region" description="Basic and acidic residues" evidence="1">
    <location>
        <begin position="354"/>
        <end position="376"/>
    </location>
</feature>
<dbReference type="EMBL" id="MU005783">
    <property type="protein sequence ID" value="KAF2704303.1"/>
    <property type="molecule type" value="Genomic_DNA"/>
</dbReference>
<dbReference type="PANTHER" id="PTHR38794">
    <property type="entry name" value="INTEGRAL MEMBRANE PROTEIN"/>
    <property type="match status" value="1"/>
</dbReference>